<protein>
    <submittedName>
        <fullName evidence="2">Uncharacterized protein</fullName>
    </submittedName>
</protein>
<evidence type="ECO:0000256" key="1">
    <source>
        <dbReference type="SAM" id="MobiDB-lite"/>
    </source>
</evidence>
<evidence type="ECO:0000313" key="3">
    <source>
        <dbReference type="Proteomes" id="UP001497482"/>
    </source>
</evidence>
<feature type="region of interest" description="Disordered" evidence="1">
    <location>
        <begin position="52"/>
        <end position="81"/>
    </location>
</feature>
<name>A0AAV2L6T1_KNICA</name>
<dbReference type="EMBL" id="OZ035844">
    <property type="protein sequence ID" value="CAL1597931.1"/>
    <property type="molecule type" value="Genomic_DNA"/>
</dbReference>
<gene>
    <name evidence="2" type="ORF">KC01_LOCUS26402</name>
</gene>
<keyword evidence="3" id="KW-1185">Reference proteome</keyword>
<evidence type="ECO:0000313" key="2">
    <source>
        <dbReference type="EMBL" id="CAL1597931.1"/>
    </source>
</evidence>
<dbReference type="AlphaFoldDB" id="A0AAV2L6T1"/>
<reference evidence="2 3" key="1">
    <citation type="submission" date="2024-04" db="EMBL/GenBank/DDBJ databases">
        <authorList>
            <person name="Waldvogel A.-M."/>
            <person name="Schoenle A."/>
        </authorList>
    </citation>
    <scope>NUCLEOTIDE SEQUENCE [LARGE SCALE GENOMIC DNA]</scope>
</reference>
<organism evidence="2 3">
    <name type="scientific">Knipowitschia caucasica</name>
    <name type="common">Caucasian dwarf goby</name>
    <name type="synonym">Pomatoschistus caucasicus</name>
    <dbReference type="NCBI Taxonomy" id="637954"/>
    <lineage>
        <taxon>Eukaryota</taxon>
        <taxon>Metazoa</taxon>
        <taxon>Chordata</taxon>
        <taxon>Craniata</taxon>
        <taxon>Vertebrata</taxon>
        <taxon>Euteleostomi</taxon>
        <taxon>Actinopterygii</taxon>
        <taxon>Neopterygii</taxon>
        <taxon>Teleostei</taxon>
        <taxon>Neoteleostei</taxon>
        <taxon>Acanthomorphata</taxon>
        <taxon>Gobiaria</taxon>
        <taxon>Gobiiformes</taxon>
        <taxon>Gobioidei</taxon>
        <taxon>Gobiidae</taxon>
        <taxon>Gobiinae</taxon>
        <taxon>Knipowitschia</taxon>
    </lineage>
</organism>
<accession>A0AAV2L6T1</accession>
<sequence>MCQEELPKIPDHPPKTELEIAGSKQLGRHQKIVQAVKVVLVGRAGVALSPAGPRADPLRPSGGPELCSHQALVDQTEDKVR</sequence>
<proteinExistence type="predicted"/>
<dbReference type="Proteomes" id="UP001497482">
    <property type="component" value="Chromosome 22"/>
</dbReference>